<proteinExistence type="predicted"/>
<keyword evidence="2" id="KW-1185">Reference proteome</keyword>
<protein>
    <submittedName>
        <fullName evidence="1">Uncharacterized protein</fullName>
    </submittedName>
</protein>
<dbReference type="EnsemblPlants" id="QL02p009774:mrna">
    <property type="protein sequence ID" value="QL02p009774:mrna"/>
    <property type="gene ID" value="QL02p009774"/>
</dbReference>
<dbReference type="Gramene" id="QL02p009774:mrna">
    <property type="protein sequence ID" value="QL02p009774:mrna"/>
    <property type="gene ID" value="QL02p009774"/>
</dbReference>
<dbReference type="PANTHER" id="PTHR34560">
    <property type="entry name" value="POLYKETIDE CYCLASE/DEHYDRASE/LIPID TRANSPORT SUPERFAMILY PROTEIN"/>
    <property type="match status" value="1"/>
</dbReference>
<reference evidence="1" key="2">
    <citation type="submission" date="2021-01" db="UniProtKB">
        <authorList>
            <consortium name="EnsemblPlants"/>
        </authorList>
    </citation>
    <scope>IDENTIFICATION</scope>
</reference>
<evidence type="ECO:0000313" key="1">
    <source>
        <dbReference type="EnsemblPlants" id="QL02p009774:mrna"/>
    </source>
</evidence>
<dbReference type="InParanoid" id="A0A7N2KSK0"/>
<sequence>MQFAAKICLLTSFRDTFFTTTPFLTDMTGKEVVASKEFQKIIQFPQLKVVEVQHAQRLRHVTDETGAEVISLQMRCVAHGICLHDYTAYDGFVEFDNFLYFAHLLVAGLVLVQLLIRLAKTLLSPLISDSEDIDMATHGFTSEAIPEAEDVIRIDVVGGYALQKDNSKYGFEAGFVPSSLINFISRQLRLYQKEGKIGFLKSFVCYSPEASGNPFHCCISVRNISLHSSSRPRKSVSLLEGILKKSFEICGQILRNLDESKKRFVHQLTLTTLLVVSNYLPESVSLTQTVMGLLVLQFFQRFIEHGNYSKKFCVSIFNRRKLPFIILILHMTWV</sequence>
<organism evidence="1 2">
    <name type="scientific">Quercus lobata</name>
    <name type="common">Valley oak</name>
    <dbReference type="NCBI Taxonomy" id="97700"/>
    <lineage>
        <taxon>Eukaryota</taxon>
        <taxon>Viridiplantae</taxon>
        <taxon>Streptophyta</taxon>
        <taxon>Embryophyta</taxon>
        <taxon>Tracheophyta</taxon>
        <taxon>Spermatophyta</taxon>
        <taxon>Magnoliopsida</taxon>
        <taxon>eudicotyledons</taxon>
        <taxon>Gunneridae</taxon>
        <taxon>Pentapetalae</taxon>
        <taxon>rosids</taxon>
        <taxon>fabids</taxon>
        <taxon>Fagales</taxon>
        <taxon>Fagaceae</taxon>
        <taxon>Quercus</taxon>
    </lineage>
</organism>
<dbReference type="PANTHER" id="PTHR34560:SF1">
    <property type="entry name" value="START DOMAIN-CONTAINING PROTEIN"/>
    <property type="match status" value="1"/>
</dbReference>
<dbReference type="AlphaFoldDB" id="A0A7N2KSK0"/>
<evidence type="ECO:0000313" key="2">
    <source>
        <dbReference type="Proteomes" id="UP000594261"/>
    </source>
</evidence>
<dbReference type="Proteomes" id="UP000594261">
    <property type="component" value="Chromosome 2"/>
</dbReference>
<reference evidence="2" key="1">
    <citation type="journal article" date="2016" name="G3 (Bethesda)">
        <title>First Draft Assembly and Annotation of the Genome of a California Endemic Oak Quercus lobata Nee (Fagaceae).</title>
        <authorList>
            <person name="Sork V.L."/>
            <person name="Fitz-Gibbon S.T."/>
            <person name="Puiu D."/>
            <person name="Crepeau M."/>
            <person name="Gugger P.F."/>
            <person name="Sherman R."/>
            <person name="Stevens K."/>
            <person name="Langley C.H."/>
            <person name="Pellegrini M."/>
            <person name="Salzberg S.L."/>
        </authorList>
    </citation>
    <scope>NUCLEOTIDE SEQUENCE [LARGE SCALE GENOMIC DNA]</scope>
    <source>
        <strain evidence="2">cv. SW786</strain>
    </source>
</reference>
<accession>A0A7N2KSK0</accession>
<name>A0A7N2KSK0_QUELO</name>